<evidence type="ECO:0000313" key="2">
    <source>
        <dbReference type="EMBL" id="CEK62723.1"/>
    </source>
</evidence>
<gene>
    <name evidence="2" type="primary">ORF45989</name>
</gene>
<reference evidence="2" key="1">
    <citation type="submission" date="2014-12" db="EMBL/GenBank/DDBJ databases">
        <title>Insight into the proteome of Arion vulgaris.</title>
        <authorList>
            <person name="Aradska J."/>
            <person name="Bulat T."/>
            <person name="Smidak R."/>
            <person name="Sarate P."/>
            <person name="Gangsoo J."/>
            <person name="Sialana F."/>
            <person name="Bilban M."/>
            <person name="Lubec G."/>
        </authorList>
    </citation>
    <scope>NUCLEOTIDE SEQUENCE</scope>
    <source>
        <tissue evidence="2">Skin</tissue>
    </source>
</reference>
<accession>A0A0B6Z2F3</accession>
<evidence type="ECO:0000256" key="1">
    <source>
        <dbReference type="SAM" id="MobiDB-lite"/>
    </source>
</evidence>
<feature type="compositionally biased region" description="Acidic residues" evidence="1">
    <location>
        <begin position="27"/>
        <end position="36"/>
    </location>
</feature>
<feature type="compositionally biased region" description="Polar residues" evidence="1">
    <location>
        <begin position="1"/>
        <end position="13"/>
    </location>
</feature>
<feature type="region of interest" description="Disordered" evidence="1">
    <location>
        <begin position="49"/>
        <end position="82"/>
    </location>
</feature>
<feature type="region of interest" description="Disordered" evidence="1">
    <location>
        <begin position="1"/>
        <end position="36"/>
    </location>
</feature>
<name>A0A0B6Z2F3_9EUPU</name>
<dbReference type="AlphaFoldDB" id="A0A0B6Z2F3"/>
<protein>
    <submittedName>
        <fullName evidence="2">Uncharacterized protein</fullName>
    </submittedName>
</protein>
<feature type="non-terminal residue" evidence="2">
    <location>
        <position position="1"/>
    </location>
</feature>
<sequence length="127" mass="14507">DHLRRSYSTSDLSNDGHDLVQRHEAMDDQNDDGEDELDNRLLEDQAELSKRYTLSETKSSSSSAGMSLTSVKEEEGEDGERVITETYAIPQPLRRHYSLRETKHINTYGTVPRSRTRITTRKSVLPP</sequence>
<feature type="compositionally biased region" description="Low complexity" evidence="1">
    <location>
        <begin position="54"/>
        <end position="70"/>
    </location>
</feature>
<dbReference type="EMBL" id="HACG01015858">
    <property type="protein sequence ID" value="CEK62723.1"/>
    <property type="molecule type" value="Transcribed_RNA"/>
</dbReference>
<proteinExistence type="predicted"/>
<organism evidence="2">
    <name type="scientific">Arion vulgaris</name>
    <dbReference type="NCBI Taxonomy" id="1028688"/>
    <lineage>
        <taxon>Eukaryota</taxon>
        <taxon>Metazoa</taxon>
        <taxon>Spiralia</taxon>
        <taxon>Lophotrochozoa</taxon>
        <taxon>Mollusca</taxon>
        <taxon>Gastropoda</taxon>
        <taxon>Heterobranchia</taxon>
        <taxon>Euthyneura</taxon>
        <taxon>Panpulmonata</taxon>
        <taxon>Eupulmonata</taxon>
        <taxon>Stylommatophora</taxon>
        <taxon>Helicina</taxon>
        <taxon>Arionoidea</taxon>
        <taxon>Arionidae</taxon>
        <taxon>Arion</taxon>
    </lineage>
</organism>
<feature type="compositionally biased region" description="Basic and acidic residues" evidence="1">
    <location>
        <begin position="14"/>
        <end position="26"/>
    </location>
</feature>